<organism evidence="3">
    <name type="scientific">Cladocopium goreaui</name>
    <dbReference type="NCBI Taxonomy" id="2562237"/>
    <lineage>
        <taxon>Eukaryota</taxon>
        <taxon>Sar</taxon>
        <taxon>Alveolata</taxon>
        <taxon>Dinophyceae</taxon>
        <taxon>Suessiales</taxon>
        <taxon>Symbiodiniaceae</taxon>
        <taxon>Cladocopium</taxon>
    </lineage>
</organism>
<proteinExistence type="predicted"/>
<evidence type="ECO:0000313" key="5">
    <source>
        <dbReference type="Proteomes" id="UP001152797"/>
    </source>
</evidence>
<gene>
    <name evidence="3" type="ORF">C1SCF055_LOCUS39290</name>
</gene>
<evidence type="ECO:0000256" key="2">
    <source>
        <dbReference type="SAM" id="MobiDB-lite"/>
    </source>
</evidence>
<dbReference type="EMBL" id="CAMXCT010006334">
    <property type="protein sequence ID" value="CAI4014382.1"/>
    <property type="molecule type" value="Genomic_DNA"/>
</dbReference>
<dbReference type="AlphaFoldDB" id="A0A9P1GL09"/>
<feature type="region of interest" description="Disordered" evidence="2">
    <location>
        <begin position="1"/>
        <end position="25"/>
    </location>
</feature>
<protein>
    <submittedName>
        <fullName evidence="4">MRPL25 domain-containing protein</fullName>
    </submittedName>
</protein>
<keyword evidence="5" id="KW-1185">Reference proteome</keyword>
<reference evidence="3" key="1">
    <citation type="submission" date="2022-10" db="EMBL/GenBank/DDBJ databases">
        <authorList>
            <person name="Chen Y."/>
            <person name="Dougan E. K."/>
            <person name="Chan C."/>
            <person name="Rhodes N."/>
            <person name="Thang M."/>
        </authorList>
    </citation>
    <scope>NUCLEOTIDE SEQUENCE</scope>
</reference>
<sequence length="149" mass="17945">MREATRLGSQGTGSNGREGPQGYRIPQDIAPYKDELGEWHPPRLSGRYKADVEKQYLMNSLPWVWSNDYYNQRLHIWDWEPRGLKRWYKKHWRKAQVDEALKRADEMIEDYRKERRQAKRLSWIETIVKEFAGNELAGPYIRQQKKPKL</sequence>
<dbReference type="EMBL" id="CAMXCT020006334">
    <property type="protein sequence ID" value="CAL1167757.1"/>
    <property type="molecule type" value="Genomic_DNA"/>
</dbReference>
<comment type="caution">
    <text evidence="3">The sequence shown here is derived from an EMBL/GenBank/DDBJ whole genome shotgun (WGS) entry which is preliminary data.</text>
</comment>
<feature type="coiled-coil region" evidence="1">
    <location>
        <begin position="94"/>
        <end position="121"/>
    </location>
</feature>
<keyword evidence="1" id="KW-0175">Coiled coil</keyword>
<evidence type="ECO:0000313" key="3">
    <source>
        <dbReference type="EMBL" id="CAI4014382.1"/>
    </source>
</evidence>
<dbReference type="Proteomes" id="UP001152797">
    <property type="component" value="Unassembled WGS sequence"/>
</dbReference>
<evidence type="ECO:0000313" key="4">
    <source>
        <dbReference type="EMBL" id="CAL4801694.1"/>
    </source>
</evidence>
<dbReference type="EMBL" id="CAMXCT030006334">
    <property type="protein sequence ID" value="CAL4801694.1"/>
    <property type="molecule type" value="Genomic_DNA"/>
</dbReference>
<dbReference type="OrthoDB" id="6288734at2759"/>
<evidence type="ECO:0000256" key="1">
    <source>
        <dbReference type="SAM" id="Coils"/>
    </source>
</evidence>
<reference evidence="4 5" key="2">
    <citation type="submission" date="2024-05" db="EMBL/GenBank/DDBJ databases">
        <authorList>
            <person name="Chen Y."/>
            <person name="Shah S."/>
            <person name="Dougan E. K."/>
            <person name="Thang M."/>
            <person name="Chan C."/>
        </authorList>
    </citation>
    <scope>NUCLEOTIDE SEQUENCE [LARGE SCALE GENOMIC DNA]</scope>
</reference>
<accession>A0A9P1GL09</accession>
<name>A0A9P1GL09_9DINO</name>